<comment type="caution">
    <text evidence="3">The sequence shown here is derived from an EMBL/GenBank/DDBJ whole genome shotgun (WGS) entry which is preliminary data.</text>
</comment>
<evidence type="ECO:0000259" key="1">
    <source>
        <dbReference type="Pfam" id="PF08279"/>
    </source>
</evidence>
<dbReference type="InterPro" id="IPR026881">
    <property type="entry name" value="WYL_dom"/>
</dbReference>
<accession>A0ABS6T3A6</accession>
<dbReference type="EMBL" id="JAHUZE010000003">
    <property type="protein sequence ID" value="MBV7379718.1"/>
    <property type="molecule type" value="Genomic_DNA"/>
</dbReference>
<feature type="domain" description="Helix-turn-helix type 11" evidence="1">
    <location>
        <begin position="6"/>
        <end position="59"/>
    </location>
</feature>
<dbReference type="PANTHER" id="PTHR34580">
    <property type="match status" value="1"/>
</dbReference>
<reference evidence="3 4" key="1">
    <citation type="submission" date="2021-05" db="EMBL/GenBank/DDBJ databases">
        <title>Culturable bacteria isolated from Daya Bay.</title>
        <authorList>
            <person name="Zheng W."/>
            <person name="Yu S."/>
            <person name="Huang Y."/>
        </authorList>
    </citation>
    <scope>NUCLEOTIDE SEQUENCE [LARGE SCALE GENOMIC DNA]</scope>
    <source>
        <strain evidence="3 4">DP4N28-5</strain>
    </source>
</reference>
<evidence type="ECO:0000313" key="4">
    <source>
        <dbReference type="Proteomes" id="UP000756530"/>
    </source>
</evidence>
<evidence type="ECO:0000313" key="3">
    <source>
        <dbReference type="EMBL" id="MBV7379718.1"/>
    </source>
</evidence>
<feature type="domain" description="WYL" evidence="2">
    <location>
        <begin position="136"/>
        <end position="202"/>
    </location>
</feature>
<gene>
    <name evidence="3" type="ORF">KJP28_12365</name>
</gene>
<dbReference type="RefSeq" id="WP_218392912.1">
    <property type="nucleotide sequence ID" value="NZ_JAHUZE010000003.1"/>
</dbReference>
<evidence type="ECO:0000259" key="2">
    <source>
        <dbReference type="Pfam" id="PF13280"/>
    </source>
</evidence>
<dbReference type="InterPro" id="IPR051534">
    <property type="entry name" value="CBASS_pafABC_assoc_protein"/>
</dbReference>
<dbReference type="Pfam" id="PF08279">
    <property type="entry name" value="HTH_11"/>
    <property type="match status" value="1"/>
</dbReference>
<dbReference type="PROSITE" id="PS52050">
    <property type="entry name" value="WYL"/>
    <property type="match status" value="1"/>
</dbReference>
<dbReference type="Pfam" id="PF13280">
    <property type="entry name" value="WYL"/>
    <property type="match status" value="1"/>
</dbReference>
<organism evidence="3 4">
    <name type="scientific">Maritimibacter dapengensis</name>
    <dbReference type="NCBI Taxonomy" id="2836868"/>
    <lineage>
        <taxon>Bacteria</taxon>
        <taxon>Pseudomonadati</taxon>
        <taxon>Pseudomonadota</taxon>
        <taxon>Alphaproteobacteria</taxon>
        <taxon>Rhodobacterales</taxon>
        <taxon>Roseobacteraceae</taxon>
        <taxon>Maritimibacter</taxon>
    </lineage>
</organism>
<proteinExistence type="predicted"/>
<keyword evidence="4" id="KW-1185">Reference proteome</keyword>
<dbReference type="PANTHER" id="PTHR34580:SF3">
    <property type="entry name" value="PROTEIN PAFB"/>
    <property type="match status" value="1"/>
</dbReference>
<protein>
    <submittedName>
        <fullName evidence="3">YafY family transcriptional regulator</fullName>
    </submittedName>
</protein>
<sequence>MARSDRLFRLLDALRRLPSPVTAARLAETLEVSERTIYRDIDTLRASGALIDGESGYGYALTEDPSMPPQMFDRLELEAIVLGLGWLGWQGDKALADAAARALSKITASLPDRKAAEAKHVALLSYAFEPKPEVPEHLATLRDAAWEERAVEIDYTDRKGADTHRRVWPLSVVYTDYKPWLLAWCCLRRDFRRFEMTRIRAVSQTSESFRPRRAALLRDMLGAYQGGA</sequence>
<name>A0ABS6T3A6_9RHOB</name>
<dbReference type="Proteomes" id="UP000756530">
    <property type="component" value="Unassembled WGS sequence"/>
</dbReference>
<dbReference type="InterPro" id="IPR013196">
    <property type="entry name" value="HTH_11"/>
</dbReference>